<dbReference type="RefSeq" id="WP_270879421.1">
    <property type="nucleotide sequence ID" value="NZ_JAQFVF010000023.1"/>
</dbReference>
<evidence type="ECO:0000259" key="1">
    <source>
        <dbReference type="Pfam" id="PF09861"/>
    </source>
</evidence>
<gene>
    <name evidence="2" type="ORF">ACFPOG_33700</name>
</gene>
<protein>
    <submittedName>
        <fullName evidence="2">Lactate racemase domain-containing protein</fullName>
    </submittedName>
</protein>
<proteinExistence type="predicted"/>
<sequence length="429" mass="46531">MSILRELLKDIPIPQMVRIRQKFDRTRLEHPEQELQAKLAASSAMDSILPGQQVAVAVGSRGIANIDGLTKTTLDAIKARGAHPFIVPCMGSHGGATAEGQAEVLSHFGITEATMGAPIRSSMEVVQIDQLPNGLPVYVDKIASQADAIVVINRVKPHTAFRGRIESGIMKMIAIGLGKQKGAEACHQLGFKYMAENVPAMASIMIEKLPIVFGVAIVENAYDETCRIEVLPAAEIEAREEELLVEAKSRLPKILFDEIDVLVIDYIGKNISGDGMDPNVTGRYPTPYAHGGPEVSKMVVLDLTPETKGNANGVGTADFTTQRLVDKTNLEATYANGLTSTVCAPTKLATTLENDFYAIKAAVKTCNILDYTTCKLVRIQDTLHLGEIEISVNLLEAARQHADIEILTEPFDLTFDAEGNIVHDRPQSH</sequence>
<name>A0ABW0KI91_9BACL</name>
<dbReference type="InterPro" id="IPR018657">
    <property type="entry name" value="LarA-like_N"/>
</dbReference>
<dbReference type="Pfam" id="PF09861">
    <property type="entry name" value="Lar_N"/>
    <property type="match status" value="1"/>
</dbReference>
<evidence type="ECO:0000313" key="3">
    <source>
        <dbReference type="Proteomes" id="UP001596044"/>
    </source>
</evidence>
<accession>A0ABW0KI91</accession>
<feature type="domain" description="LarA-like N-terminal" evidence="1">
    <location>
        <begin position="50"/>
        <end position="189"/>
    </location>
</feature>
<organism evidence="2 3">
    <name type="scientific">Paenibacillus aestuarii</name>
    <dbReference type="NCBI Taxonomy" id="516965"/>
    <lineage>
        <taxon>Bacteria</taxon>
        <taxon>Bacillati</taxon>
        <taxon>Bacillota</taxon>
        <taxon>Bacilli</taxon>
        <taxon>Bacillales</taxon>
        <taxon>Paenibacillaceae</taxon>
        <taxon>Paenibacillus</taxon>
    </lineage>
</organism>
<dbReference type="Gene3D" id="3.40.50.11440">
    <property type="match status" value="1"/>
</dbReference>
<comment type="caution">
    <text evidence="2">The sequence shown here is derived from an EMBL/GenBank/DDBJ whole genome shotgun (WGS) entry which is preliminary data.</text>
</comment>
<dbReference type="Proteomes" id="UP001596044">
    <property type="component" value="Unassembled WGS sequence"/>
</dbReference>
<keyword evidence="3" id="KW-1185">Reference proteome</keyword>
<reference evidence="3" key="1">
    <citation type="journal article" date="2019" name="Int. J. Syst. Evol. Microbiol.">
        <title>The Global Catalogue of Microorganisms (GCM) 10K type strain sequencing project: providing services to taxonomists for standard genome sequencing and annotation.</title>
        <authorList>
            <consortium name="The Broad Institute Genomics Platform"/>
            <consortium name="The Broad Institute Genome Sequencing Center for Infectious Disease"/>
            <person name="Wu L."/>
            <person name="Ma J."/>
        </authorList>
    </citation>
    <scope>NUCLEOTIDE SEQUENCE [LARGE SCALE GENOMIC DNA]</scope>
    <source>
        <strain evidence="3">KACC 11904</strain>
    </source>
</reference>
<evidence type="ECO:0000313" key="2">
    <source>
        <dbReference type="EMBL" id="MFC5453174.1"/>
    </source>
</evidence>
<dbReference type="EMBL" id="JBHSMJ010000065">
    <property type="protein sequence ID" value="MFC5453174.1"/>
    <property type="molecule type" value="Genomic_DNA"/>
</dbReference>